<evidence type="ECO:0000256" key="2">
    <source>
        <dbReference type="ARBA" id="ARBA00022737"/>
    </source>
</evidence>
<evidence type="ECO:0000256" key="1">
    <source>
        <dbReference type="ARBA" id="ARBA00022723"/>
    </source>
</evidence>
<keyword evidence="1" id="KW-0479">Metal-binding</keyword>
<organism evidence="5 6">
    <name type="scientific">Penstemon davidsonii</name>
    <dbReference type="NCBI Taxonomy" id="160366"/>
    <lineage>
        <taxon>Eukaryota</taxon>
        <taxon>Viridiplantae</taxon>
        <taxon>Streptophyta</taxon>
        <taxon>Embryophyta</taxon>
        <taxon>Tracheophyta</taxon>
        <taxon>Spermatophyta</taxon>
        <taxon>Magnoliopsida</taxon>
        <taxon>eudicotyledons</taxon>
        <taxon>Gunneridae</taxon>
        <taxon>Pentapetalae</taxon>
        <taxon>asterids</taxon>
        <taxon>lamiids</taxon>
        <taxon>Lamiales</taxon>
        <taxon>Plantaginaceae</taxon>
        <taxon>Cheloneae</taxon>
        <taxon>Penstemon</taxon>
    </lineage>
</organism>
<dbReference type="Gene3D" id="1.10.238.10">
    <property type="entry name" value="EF-hand"/>
    <property type="match status" value="2"/>
</dbReference>
<feature type="domain" description="EF-hand" evidence="4">
    <location>
        <begin position="114"/>
        <end position="146"/>
    </location>
</feature>
<dbReference type="EMBL" id="JAYDYQ010002685">
    <property type="protein sequence ID" value="KAK4481324.1"/>
    <property type="molecule type" value="Genomic_DNA"/>
</dbReference>
<feature type="domain" description="EF-hand" evidence="4">
    <location>
        <begin position="2"/>
        <end position="37"/>
    </location>
</feature>
<feature type="domain" description="EF-hand" evidence="4">
    <location>
        <begin position="76"/>
        <end position="111"/>
    </location>
</feature>
<dbReference type="Proteomes" id="UP001291926">
    <property type="component" value="Unassembled WGS sequence"/>
</dbReference>
<dbReference type="PROSITE" id="PS50222">
    <property type="entry name" value="EF_HAND_2"/>
    <property type="match status" value="3"/>
</dbReference>
<evidence type="ECO:0000313" key="5">
    <source>
        <dbReference type="EMBL" id="KAK4481324.1"/>
    </source>
</evidence>
<dbReference type="InterPro" id="IPR011992">
    <property type="entry name" value="EF-hand-dom_pair"/>
</dbReference>
<evidence type="ECO:0000256" key="3">
    <source>
        <dbReference type="ARBA" id="ARBA00022837"/>
    </source>
</evidence>
<protein>
    <recommendedName>
        <fullName evidence="4">EF-hand domain-containing protein</fullName>
    </recommendedName>
</protein>
<dbReference type="InterPro" id="IPR002048">
    <property type="entry name" value="EF_hand_dom"/>
</dbReference>
<dbReference type="CDD" id="cd00051">
    <property type="entry name" value="EFh"/>
    <property type="match status" value="1"/>
</dbReference>
<name>A0ABR0CW70_9LAMI</name>
<dbReference type="Pfam" id="PF13499">
    <property type="entry name" value="EF-hand_7"/>
    <property type="match status" value="1"/>
</dbReference>
<reference evidence="5 6" key="1">
    <citation type="journal article" date="2023" name="bioRxiv">
        <title>Genome report: Whole genome sequence and annotation of Penstemon davidsonii.</title>
        <authorList>
            <person name="Ostevik K.L."/>
            <person name="Alabady M."/>
            <person name="Zhang M."/>
            <person name="Rausher M.D."/>
        </authorList>
    </citation>
    <scope>NUCLEOTIDE SEQUENCE [LARGE SCALE GENOMIC DNA]</scope>
    <source>
        <strain evidence="5">DNT005</strain>
        <tissue evidence="5">Whole leaf</tissue>
    </source>
</reference>
<dbReference type="SUPFAM" id="SSF47473">
    <property type="entry name" value="EF-hand"/>
    <property type="match status" value="1"/>
</dbReference>
<dbReference type="PROSITE" id="PS00018">
    <property type="entry name" value="EF_HAND_1"/>
    <property type="match status" value="2"/>
</dbReference>
<keyword evidence="3" id="KW-0106">Calcium</keyword>
<evidence type="ECO:0000259" key="4">
    <source>
        <dbReference type="PROSITE" id="PS50222"/>
    </source>
</evidence>
<dbReference type="PANTHER" id="PTHR10891">
    <property type="entry name" value="EF-HAND CALCIUM-BINDING DOMAIN CONTAINING PROTEIN"/>
    <property type="match status" value="1"/>
</dbReference>
<proteinExistence type="predicted"/>
<dbReference type="SMART" id="SM00054">
    <property type="entry name" value="EFh"/>
    <property type="match status" value="3"/>
</dbReference>
<accession>A0ABR0CW70</accession>
<dbReference type="InterPro" id="IPR039647">
    <property type="entry name" value="EF_hand_pair_protein_CML-like"/>
</dbReference>
<gene>
    <name evidence="5" type="ORF">RD792_012209</name>
</gene>
<dbReference type="Pfam" id="PF13202">
    <property type="entry name" value="EF-hand_5"/>
    <property type="match status" value="1"/>
</dbReference>
<dbReference type="InterPro" id="IPR018247">
    <property type="entry name" value="EF_Hand_1_Ca_BS"/>
</dbReference>
<keyword evidence="2" id="KW-0677">Repeat</keyword>
<comment type="caution">
    <text evidence="5">The sequence shown here is derived from an EMBL/GenBank/DDBJ whole genome shotgun (WGS) entry which is preliminary data.</text>
</comment>
<keyword evidence="6" id="KW-1185">Reference proteome</keyword>
<evidence type="ECO:0000313" key="6">
    <source>
        <dbReference type="Proteomes" id="UP001291926"/>
    </source>
</evidence>
<sequence length="146" mass="16932">MLPPHKIQELHRIFDKNGDGLVSVDELLWILEKIDVHVIRDELELFVGKQALNSIDFLFFYETLMIKGCELELRDDDDEVLKRAFKVFDLDGDGLISCEELQIALSRLGLYCGQDCKDMIGMYDTNLDGYVDFEEFKDMMLNDLSI</sequence>